<dbReference type="GO" id="GO:0005635">
    <property type="term" value="C:nuclear envelope"/>
    <property type="evidence" value="ECO:0007669"/>
    <property type="project" value="TreeGrafter"/>
</dbReference>
<dbReference type="GO" id="GO:0046475">
    <property type="term" value="P:glycerophospholipid catabolic process"/>
    <property type="evidence" value="ECO:0007669"/>
    <property type="project" value="TreeGrafter"/>
</dbReference>
<name>A0A315W304_GAMAF</name>
<dbReference type="GO" id="GO:0005544">
    <property type="term" value="F:calcium-dependent phospholipid binding"/>
    <property type="evidence" value="ECO:0007669"/>
    <property type="project" value="TreeGrafter"/>
</dbReference>
<dbReference type="PROSITE" id="PS51210">
    <property type="entry name" value="PLA2C"/>
    <property type="match status" value="1"/>
</dbReference>
<proteinExistence type="predicted"/>
<evidence type="ECO:0000256" key="1">
    <source>
        <dbReference type="ARBA" id="ARBA00022801"/>
    </source>
</evidence>
<dbReference type="InterPro" id="IPR002642">
    <property type="entry name" value="LysoPLipase_cat_dom"/>
</dbReference>
<dbReference type="EMBL" id="NHOQ01000420">
    <property type="protein sequence ID" value="PWA30346.1"/>
    <property type="molecule type" value="Genomic_DNA"/>
</dbReference>
<gene>
    <name evidence="6" type="ORF">CCH79_00015724</name>
</gene>
<feature type="region of interest" description="Disordered" evidence="4">
    <location>
        <begin position="1"/>
        <end position="26"/>
    </location>
</feature>
<dbReference type="InterPro" id="IPR016035">
    <property type="entry name" value="Acyl_Trfase/lysoPLipase"/>
</dbReference>
<organism evidence="6 7">
    <name type="scientific">Gambusia affinis</name>
    <name type="common">Western mosquitofish</name>
    <name type="synonym">Heterandria affinis</name>
    <dbReference type="NCBI Taxonomy" id="33528"/>
    <lineage>
        <taxon>Eukaryota</taxon>
        <taxon>Metazoa</taxon>
        <taxon>Chordata</taxon>
        <taxon>Craniata</taxon>
        <taxon>Vertebrata</taxon>
        <taxon>Euteleostomi</taxon>
        <taxon>Actinopterygii</taxon>
        <taxon>Neopterygii</taxon>
        <taxon>Teleostei</taxon>
        <taxon>Neoteleostei</taxon>
        <taxon>Acanthomorphata</taxon>
        <taxon>Ovalentaria</taxon>
        <taxon>Atherinomorphae</taxon>
        <taxon>Cyprinodontiformes</taxon>
        <taxon>Poeciliidae</taxon>
        <taxon>Poeciliinae</taxon>
        <taxon>Gambusia</taxon>
    </lineage>
</organism>
<evidence type="ECO:0000259" key="5">
    <source>
        <dbReference type="PROSITE" id="PS51210"/>
    </source>
</evidence>
<evidence type="ECO:0000256" key="3">
    <source>
        <dbReference type="PROSITE-ProRule" id="PRU00555"/>
    </source>
</evidence>
<keyword evidence="2 3" id="KW-0443">Lipid metabolism</keyword>
<dbReference type="SUPFAM" id="SSF52151">
    <property type="entry name" value="FabD/lysophospholipase-like"/>
    <property type="match status" value="1"/>
</dbReference>
<keyword evidence="1 3" id="KW-0378">Hydrolase</keyword>
<evidence type="ECO:0000256" key="4">
    <source>
        <dbReference type="SAM" id="MobiDB-lite"/>
    </source>
</evidence>
<keyword evidence="3" id="KW-0442">Lipid degradation</keyword>
<dbReference type="AlphaFoldDB" id="A0A315W304"/>
<keyword evidence="7" id="KW-1185">Reference proteome</keyword>
<dbReference type="GO" id="GO:0005509">
    <property type="term" value="F:calcium ion binding"/>
    <property type="evidence" value="ECO:0007669"/>
    <property type="project" value="TreeGrafter"/>
</dbReference>
<dbReference type="GO" id="GO:0005829">
    <property type="term" value="C:cytosol"/>
    <property type="evidence" value="ECO:0007669"/>
    <property type="project" value="TreeGrafter"/>
</dbReference>
<dbReference type="SMART" id="SM00022">
    <property type="entry name" value="PLAc"/>
    <property type="match status" value="1"/>
</dbReference>
<dbReference type="GO" id="GO:0005654">
    <property type="term" value="C:nucleoplasm"/>
    <property type="evidence" value="ECO:0007669"/>
    <property type="project" value="TreeGrafter"/>
</dbReference>
<dbReference type="Pfam" id="PF01735">
    <property type="entry name" value="PLA2_B"/>
    <property type="match status" value="1"/>
</dbReference>
<dbReference type="Proteomes" id="UP000250572">
    <property type="component" value="Unassembled WGS sequence"/>
</dbReference>
<comment type="caution">
    <text evidence="6">The sequence shown here is derived from an EMBL/GenBank/DDBJ whole genome shotgun (WGS) entry which is preliminary data.</text>
</comment>
<dbReference type="Gene3D" id="3.40.1090.10">
    <property type="entry name" value="Cytosolic phospholipase A2 catalytic domain"/>
    <property type="match status" value="1"/>
</dbReference>
<feature type="compositionally biased region" description="Polar residues" evidence="4">
    <location>
        <begin position="9"/>
        <end position="25"/>
    </location>
</feature>
<evidence type="ECO:0000313" key="6">
    <source>
        <dbReference type="EMBL" id="PWA30346.1"/>
    </source>
</evidence>
<dbReference type="PANTHER" id="PTHR10728:SF39">
    <property type="entry name" value="CYTOSOLIC PHOSPHOLIPASE A2 GAMMA"/>
    <property type="match status" value="1"/>
</dbReference>
<evidence type="ECO:0000256" key="2">
    <source>
        <dbReference type="ARBA" id="ARBA00023098"/>
    </source>
</evidence>
<sequence>MMLAGSAQPLWTQSPRRAQKNSACSSDDDLVPHIALVASGGGQRAAVSLIGFLYQLEKEAMLDTLLYIGGVSGSTWSMAFLYNDPQWSSNMDEAVSKLVGPGVELEHAVAWLTEKSKEEDFSLTDIWGVLTSAGIMKQMDKRRLSEEVSRNVTNPYPVYCALEKHCYSHGPLQGKWFEVSPHEAGFTELNLFVETSLLGSKFHNGELMEKKPEMDMIRLQGILGCALAHEEVIRDVIPPWLNVPTDDVTMEYLRVYNVLRNLITLVSSTIQDPTALSELDKLQKILHDKVHHNESVLLESLSPEERKTLFQQWSVGLVGAVDTWGQGLEDGAFKTSVSFLTKQVLPLILKWEWGTTSNFLYQFQNNSVPDCLQTKEEFHLIDAGLLINMAYPSFLGEKRDIDLIIAPESSAGIMFETLILARDYAAEVNKPFPQIDDKILEESDWPKDCYVFEGKEKEPTIIYMPLFNQQNCKALYVLARDALASTKHQDGILRPTVRPCAPAVAPGFLFMQAAEVCQQLLHDEGIDVRSVGSPDLHPIGVEETSKPSAVTRRSEGETAMMRATQEEPVEEHKSLAEVLSGFTVKKKKKEKKKKICFMKTKESGSCGIVEAIA</sequence>
<reference evidence="6 7" key="1">
    <citation type="journal article" date="2018" name="G3 (Bethesda)">
        <title>A High-Quality Reference Genome for the Invasive Mosquitofish Gambusia affinis Using a Chicago Library.</title>
        <authorList>
            <person name="Hoffberg S.L."/>
            <person name="Troendle N.J."/>
            <person name="Glenn T.C."/>
            <person name="Mahmud O."/>
            <person name="Louha S."/>
            <person name="Chalopin D."/>
            <person name="Bennetzen J.L."/>
            <person name="Mauricio R."/>
        </authorList>
    </citation>
    <scope>NUCLEOTIDE SEQUENCE [LARGE SCALE GENOMIC DNA]</scope>
    <source>
        <strain evidence="6">NE01/NJP1002.9</strain>
        <tissue evidence="6">Muscle</tissue>
    </source>
</reference>
<protein>
    <recommendedName>
        <fullName evidence="5">PLA2c domain-containing protein</fullName>
    </recommendedName>
</protein>
<feature type="region of interest" description="Disordered" evidence="4">
    <location>
        <begin position="532"/>
        <end position="558"/>
    </location>
</feature>
<feature type="domain" description="PLA2c" evidence="5">
    <location>
        <begin position="1"/>
        <end position="607"/>
    </location>
</feature>
<dbReference type="PANTHER" id="PTHR10728">
    <property type="entry name" value="CYTOSOLIC PHOSPHOLIPASE A2"/>
    <property type="match status" value="1"/>
</dbReference>
<dbReference type="GO" id="GO:0047498">
    <property type="term" value="F:calcium-dependent phospholipase A2 activity"/>
    <property type="evidence" value="ECO:0007669"/>
    <property type="project" value="TreeGrafter"/>
</dbReference>
<evidence type="ECO:0000313" key="7">
    <source>
        <dbReference type="Proteomes" id="UP000250572"/>
    </source>
</evidence>
<accession>A0A315W304</accession>